<keyword evidence="3 6" id="KW-0413">Isomerase</keyword>
<organism evidence="8 9">
    <name type="scientific">Gracilibacillus orientalis</name>
    <dbReference type="NCBI Taxonomy" id="334253"/>
    <lineage>
        <taxon>Bacteria</taxon>
        <taxon>Bacillati</taxon>
        <taxon>Bacillota</taxon>
        <taxon>Bacilli</taxon>
        <taxon>Bacillales</taxon>
        <taxon>Bacillaceae</taxon>
        <taxon>Gracilibacillus</taxon>
    </lineage>
</organism>
<proteinExistence type="inferred from homology"/>
<dbReference type="EC" id="5.4.99.-" evidence="6"/>
<feature type="active site" evidence="4">
    <location>
        <position position="136"/>
    </location>
</feature>
<dbReference type="SUPFAM" id="SSF55120">
    <property type="entry name" value="Pseudouridine synthase"/>
    <property type="match status" value="1"/>
</dbReference>
<dbReference type="InterPro" id="IPR006145">
    <property type="entry name" value="PsdUridine_synth_RsuA/RluA"/>
</dbReference>
<evidence type="ECO:0000256" key="2">
    <source>
        <dbReference type="ARBA" id="ARBA00010876"/>
    </source>
</evidence>
<dbReference type="InterPro" id="IPR006225">
    <property type="entry name" value="PsdUridine_synth_RluC/D"/>
</dbReference>
<dbReference type="InterPro" id="IPR036986">
    <property type="entry name" value="S4_RNA-bd_sf"/>
</dbReference>
<sequence>MNLSQNPNMEKYEVDEPAELLTFLLAIMPQRSRNSVKSILTRGQVFVNNEEVTKHDFKLESGYTVTIQKNKAAKAATFEKMNILYEDDSIIVIEKDTGLLSVSNEKENSHTAYKQLMSYVRKINPKNRVYVVHRLDRDTSGVMLFAKSEKVKQTLQHGWKDMVKERSYVALVEGVLTKNEDTITSWLKENKTFKMFSSEKPNDGKEAITHYKVIKSNNNLSLLSVYLETGRKNQIRVHMADIGHPVVGDKKYGSKINPIGRLGLHAIVLAFKHPVTGELLRFKSNIPKVFLKKR</sequence>
<dbReference type="Gene3D" id="3.30.2350.10">
    <property type="entry name" value="Pseudouridine synthase"/>
    <property type="match status" value="1"/>
</dbReference>
<dbReference type="Proteomes" id="UP000198565">
    <property type="component" value="Unassembled WGS sequence"/>
</dbReference>
<keyword evidence="5" id="KW-0694">RNA-binding</keyword>
<evidence type="ECO:0000313" key="9">
    <source>
        <dbReference type="Proteomes" id="UP000198565"/>
    </source>
</evidence>
<dbReference type="GO" id="GO:0003723">
    <property type="term" value="F:RNA binding"/>
    <property type="evidence" value="ECO:0007669"/>
    <property type="project" value="UniProtKB-KW"/>
</dbReference>
<dbReference type="AlphaFoldDB" id="A0A1I4IC32"/>
<name>A0A1I4IC32_9BACI</name>
<dbReference type="GO" id="GO:0120159">
    <property type="term" value="F:rRNA pseudouridine synthase activity"/>
    <property type="evidence" value="ECO:0007669"/>
    <property type="project" value="UniProtKB-ARBA"/>
</dbReference>
<keyword evidence="9" id="KW-1185">Reference proteome</keyword>
<comment type="similarity">
    <text evidence="2 6">Belongs to the pseudouridine synthase RluA family.</text>
</comment>
<gene>
    <name evidence="8" type="ORF">SAMN04487943_10212</name>
</gene>
<dbReference type="CDD" id="cd00165">
    <property type="entry name" value="S4"/>
    <property type="match status" value="1"/>
</dbReference>
<dbReference type="PANTHER" id="PTHR21600:SF44">
    <property type="entry name" value="RIBOSOMAL LARGE SUBUNIT PSEUDOURIDINE SYNTHASE D"/>
    <property type="match status" value="1"/>
</dbReference>
<dbReference type="PANTHER" id="PTHR21600">
    <property type="entry name" value="MITOCHONDRIAL RNA PSEUDOURIDINE SYNTHASE"/>
    <property type="match status" value="1"/>
</dbReference>
<dbReference type="CDD" id="cd02869">
    <property type="entry name" value="PseudoU_synth_RluA_like"/>
    <property type="match status" value="1"/>
</dbReference>
<dbReference type="InterPro" id="IPR050188">
    <property type="entry name" value="RluA_PseudoU_synthase"/>
</dbReference>
<evidence type="ECO:0000313" key="8">
    <source>
        <dbReference type="EMBL" id="SFL51617.1"/>
    </source>
</evidence>
<dbReference type="Gene3D" id="3.10.290.10">
    <property type="entry name" value="RNA-binding S4 domain"/>
    <property type="match status" value="1"/>
</dbReference>
<evidence type="ECO:0000256" key="1">
    <source>
        <dbReference type="ARBA" id="ARBA00000073"/>
    </source>
</evidence>
<comment type="function">
    <text evidence="6">Responsible for synthesis of pseudouridine from uracil.</text>
</comment>
<dbReference type="PROSITE" id="PS01129">
    <property type="entry name" value="PSI_RLU"/>
    <property type="match status" value="1"/>
</dbReference>
<evidence type="ECO:0000259" key="7">
    <source>
        <dbReference type="SMART" id="SM00363"/>
    </source>
</evidence>
<evidence type="ECO:0000256" key="4">
    <source>
        <dbReference type="PIRSR" id="PIRSR606225-1"/>
    </source>
</evidence>
<evidence type="ECO:0000256" key="3">
    <source>
        <dbReference type="ARBA" id="ARBA00023235"/>
    </source>
</evidence>
<accession>A0A1I4IC32</accession>
<feature type="domain" description="RNA-binding S4" evidence="7">
    <location>
        <begin position="19"/>
        <end position="78"/>
    </location>
</feature>
<dbReference type="OrthoDB" id="9807829at2"/>
<protein>
    <recommendedName>
        <fullName evidence="6">Pseudouridine synthase</fullName>
        <ecNumber evidence="6">5.4.99.-</ecNumber>
    </recommendedName>
</protein>
<dbReference type="NCBIfam" id="TIGR00005">
    <property type="entry name" value="rluA_subfam"/>
    <property type="match status" value="1"/>
</dbReference>
<dbReference type="PROSITE" id="PS50889">
    <property type="entry name" value="S4"/>
    <property type="match status" value="1"/>
</dbReference>
<comment type="catalytic activity">
    <reaction evidence="1 6">
        <text>a uridine in RNA = a pseudouridine in RNA</text>
        <dbReference type="Rhea" id="RHEA:48348"/>
        <dbReference type="Rhea" id="RHEA-COMP:12068"/>
        <dbReference type="Rhea" id="RHEA-COMP:12069"/>
        <dbReference type="ChEBI" id="CHEBI:65314"/>
        <dbReference type="ChEBI" id="CHEBI:65315"/>
    </reaction>
</comment>
<dbReference type="InterPro" id="IPR020103">
    <property type="entry name" value="PsdUridine_synth_cat_dom_sf"/>
</dbReference>
<dbReference type="RefSeq" id="WP_091481302.1">
    <property type="nucleotide sequence ID" value="NZ_FOTR01000002.1"/>
</dbReference>
<dbReference type="EMBL" id="FOTR01000002">
    <property type="protein sequence ID" value="SFL51617.1"/>
    <property type="molecule type" value="Genomic_DNA"/>
</dbReference>
<dbReference type="STRING" id="334253.SAMN04487943_10212"/>
<evidence type="ECO:0000256" key="5">
    <source>
        <dbReference type="PROSITE-ProRule" id="PRU00182"/>
    </source>
</evidence>
<dbReference type="InterPro" id="IPR006224">
    <property type="entry name" value="PsdUridine_synth_RluA-like_CS"/>
</dbReference>
<evidence type="ECO:0000256" key="6">
    <source>
        <dbReference type="RuleBase" id="RU362028"/>
    </source>
</evidence>
<dbReference type="Pfam" id="PF00849">
    <property type="entry name" value="PseudoU_synth_2"/>
    <property type="match status" value="1"/>
</dbReference>
<dbReference type="SMART" id="SM00363">
    <property type="entry name" value="S4"/>
    <property type="match status" value="1"/>
</dbReference>
<reference evidence="9" key="1">
    <citation type="submission" date="2016-10" db="EMBL/GenBank/DDBJ databases">
        <authorList>
            <person name="Varghese N."/>
            <person name="Submissions S."/>
        </authorList>
    </citation>
    <scope>NUCLEOTIDE SEQUENCE [LARGE SCALE GENOMIC DNA]</scope>
    <source>
        <strain evidence="9">CGMCC 1.4250</strain>
    </source>
</reference>
<dbReference type="GO" id="GO:0000455">
    <property type="term" value="P:enzyme-directed rRNA pseudouridine synthesis"/>
    <property type="evidence" value="ECO:0007669"/>
    <property type="project" value="TreeGrafter"/>
</dbReference>
<dbReference type="InterPro" id="IPR002942">
    <property type="entry name" value="S4_RNA-bd"/>
</dbReference>
<dbReference type="SUPFAM" id="SSF55174">
    <property type="entry name" value="Alpha-L RNA-binding motif"/>
    <property type="match status" value="1"/>
</dbReference>